<keyword evidence="2" id="KW-1185">Reference proteome</keyword>
<gene>
    <name evidence="1" type="ORF">TNCV_4295261</name>
</gene>
<dbReference type="Proteomes" id="UP000887159">
    <property type="component" value="Unassembled WGS sequence"/>
</dbReference>
<comment type="caution">
    <text evidence="1">The sequence shown here is derived from an EMBL/GenBank/DDBJ whole genome shotgun (WGS) entry which is preliminary data.</text>
</comment>
<reference evidence="1" key="1">
    <citation type="submission" date="2020-08" db="EMBL/GenBank/DDBJ databases">
        <title>Multicomponent nature underlies the extraordinary mechanical properties of spider dragline silk.</title>
        <authorList>
            <person name="Kono N."/>
            <person name="Nakamura H."/>
            <person name="Mori M."/>
            <person name="Yoshida Y."/>
            <person name="Ohtoshi R."/>
            <person name="Malay A.D."/>
            <person name="Moran D.A.P."/>
            <person name="Tomita M."/>
            <person name="Numata K."/>
            <person name="Arakawa K."/>
        </authorList>
    </citation>
    <scope>NUCLEOTIDE SEQUENCE</scope>
</reference>
<protein>
    <submittedName>
        <fullName evidence="1">Uncharacterized protein</fullName>
    </submittedName>
</protein>
<evidence type="ECO:0000313" key="2">
    <source>
        <dbReference type="Proteomes" id="UP000887159"/>
    </source>
</evidence>
<sequence>MSFVIGPPAQELQLLHTVPSIFDGDLISFLDDFERELVPMDLTMPILNPCVKKSIGFKAIQPMDLSVNILSRGSFPVSPSLGGVSASKYGILPFGSHALHATGGRVHDLVDVVGRLGNASRREPTLACSVSPTMETGFGNTCGTLASERFGPWDAL</sequence>
<dbReference type="AlphaFoldDB" id="A0A8X6UVM8"/>
<evidence type="ECO:0000313" key="1">
    <source>
        <dbReference type="EMBL" id="GFX94486.1"/>
    </source>
</evidence>
<proteinExistence type="predicted"/>
<organism evidence="1 2">
    <name type="scientific">Trichonephila clavipes</name>
    <name type="common">Golden silk orbweaver</name>
    <name type="synonym">Nephila clavipes</name>
    <dbReference type="NCBI Taxonomy" id="2585209"/>
    <lineage>
        <taxon>Eukaryota</taxon>
        <taxon>Metazoa</taxon>
        <taxon>Ecdysozoa</taxon>
        <taxon>Arthropoda</taxon>
        <taxon>Chelicerata</taxon>
        <taxon>Arachnida</taxon>
        <taxon>Araneae</taxon>
        <taxon>Araneomorphae</taxon>
        <taxon>Entelegynae</taxon>
        <taxon>Araneoidea</taxon>
        <taxon>Nephilidae</taxon>
        <taxon>Trichonephila</taxon>
    </lineage>
</organism>
<accession>A0A8X6UVM8</accession>
<dbReference type="EMBL" id="BMAU01021177">
    <property type="protein sequence ID" value="GFX94486.1"/>
    <property type="molecule type" value="Genomic_DNA"/>
</dbReference>
<name>A0A8X6UVM8_TRICX</name>